<dbReference type="InterPro" id="IPR029063">
    <property type="entry name" value="SAM-dependent_MTases_sf"/>
</dbReference>
<evidence type="ECO:0008006" key="5">
    <source>
        <dbReference type="Google" id="ProtNLM"/>
    </source>
</evidence>
<keyword evidence="4" id="KW-1185">Reference proteome</keyword>
<dbReference type="EMBL" id="CAXAMN010013336">
    <property type="protein sequence ID" value="CAK9040567.1"/>
    <property type="molecule type" value="Genomic_DNA"/>
</dbReference>
<protein>
    <recommendedName>
        <fullName evidence="5">DNA (cytosine-5-)-methyltransferase</fullName>
    </recommendedName>
</protein>
<evidence type="ECO:0000313" key="4">
    <source>
        <dbReference type="Proteomes" id="UP001642484"/>
    </source>
</evidence>
<evidence type="ECO:0000256" key="2">
    <source>
        <dbReference type="ARBA" id="ARBA00022679"/>
    </source>
</evidence>
<keyword evidence="2" id="KW-0808">Transferase</keyword>
<comment type="caution">
    <text evidence="3">The sequence shown here is derived from an EMBL/GenBank/DDBJ whole genome shotgun (WGS) entry which is preliminary data.</text>
</comment>
<dbReference type="SUPFAM" id="SSF53335">
    <property type="entry name" value="S-adenosyl-L-methionine-dependent methyltransferases"/>
    <property type="match status" value="1"/>
</dbReference>
<dbReference type="Proteomes" id="UP001642484">
    <property type="component" value="Unassembled WGS sequence"/>
</dbReference>
<proteinExistence type="predicted"/>
<sequence length="187" mass="21544">MLFFVKFSLYQDHGYDYIPQRIIDWLEAGPTFLQDSGLMPWFRRFGHSSQFTYASDCSGADGPFQALDMLFTAARVRDTLEFLSASEINRSKREFLEMNFPSQVSVYCAGFPCQPYSLLSSTRRMMYDENSSQLVKVVKRLRKYRPKIVVLENVMGFYCLVDALIEVLHANCSGYAIMKYVCSPCFG</sequence>
<reference evidence="3 4" key="1">
    <citation type="submission" date="2024-02" db="EMBL/GenBank/DDBJ databases">
        <authorList>
            <person name="Chen Y."/>
            <person name="Shah S."/>
            <person name="Dougan E. K."/>
            <person name="Thang M."/>
            <person name="Chan C."/>
        </authorList>
    </citation>
    <scope>NUCLEOTIDE SEQUENCE [LARGE SCALE GENOMIC DNA]</scope>
</reference>
<dbReference type="Gene3D" id="3.40.50.150">
    <property type="entry name" value="Vaccinia Virus protein VP39"/>
    <property type="match status" value="1"/>
</dbReference>
<evidence type="ECO:0000256" key="1">
    <source>
        <dbReference type="ARBA" id="ARBA00022603"/>
    </source>
</evidence>
<dbReference type="InterPro" id="IPR001525">
    <property type="entry name" value="C5_MeTfrase"/>
</dbReference>
<organism evidence="3 4">
    <name type="scientific">Durusdinium trenchii</name>
    <dbReference type="NCBI Taxonomy" id="1381693"/>
    <lineage>
        <taxon>Eukaryota</taxon>
        <taxon>Sar</taxon>
        <taxon>Alveolata</taxon>
        <taxon>Dinophyceae</taxon>
        <taxon>Suessiales</taxon>
        <taxon>Symbiodiniaceae</taxon>
        <taxon>Durusdinium</taxon>
    </lineage>
</organism>
<evidence type="ECO:0000313" key="3">
    <source>
        <dbReference type="EMBL" id="CAK9040567.1"/>
    </source>
</evidence>
<name>A0ABP0LQE2_9DINO</name>
<accession>A0ABP0LQE2</accession>
<gene>
    <name evidence="3" type="ORF">CCMP2556_LOCUS21840</name>
</gene>
<keyword evidence="1" id="KW-0489">Methyltransferase</keyword>
<dbReference type="Pfam" id="PF00145">
    <property type="entry name" value="DNA_methylase"/>
    <property type="match status" value="1"/>
</dbReference>